<dbReference type="InterPro" id="IPR004864">
    <property type="entry name" value="LEA_2"/>
</dbReference>
<feature type="domain" description="Late embryogenesis abundant protein LEA-2 subgroup" evidence="1">
    <location>
        <begin position="58"/>
        <end position="150"/>
    </location>
</feature>
<accession>A0ABT8LM43</accession>
<gene>
    <name evidence="2" type="ORF">QQ020_35315</name>
</gene>
<dbReference type="Proteomes" id="UP001172083">
    <property type="component" value="Unassembled WGS sequence"/>
</dbReference>
<dbReference type="RefSeq" id="WP_346762735.1">
    <property type="nucleotide sequence ID" value="NZ_JAUJEB010000016.1"/>
</dbReference>
<organism evidence="2 3">
    <name type="scientific">Agaribacillus aureus</name>
    <dbReference type="NCBI Taxonomy" id="3051825"/>
    <lineage>
        <taxon>Bacteria</taxon>
        <taxon>Pseudomonadati</taxon>
        <taxon>Bacteroidota</taxon>
        <taxon>Cytophagia</taxon>
        <taxon>Cytophagales</taxon>
        <taxon>Splendidivirgaceae</taxon>
        <taxon>Agaribacillus</taxon>
    </lineage>
</organism>
<protein>
    <submittedName>
        <fullName evidence="2">LEA type 2 family protein</fullName>
    </submittedName>
</protein>
<proteinExistence type="predicted"/>
<name>A0ABT8LM43_9BACT</name>
<comment type="caution">
    <text evidence="2">The sequence shown here is derived from an EMBL/GenBank/DDBJ whole genome shotgun (WGS) entry which is preliminary data.</text>
</comment>
<reference evidence="2" key="1">
    <citation type="submission" date="2023-06" db="EMBL/GenBank/DDBJ databases">
        <title>Genomic of Agaribacillus aureum.</title>
        <authorList>
            <person name="Wang G."/>
        </authorList>
    </citation>
    <scope>NUCLEOTIDE SEQUENCE</scope>
    <source>
        <strain evidence="2">BMA12</strain>
    </source>
</reference>
<dbReference type="EMBL" id="JAUJEB010000016">
    <property type="protein sequence ID" value="MDN5217398.1"/>
    <property type="molecule type" value="Genomic_DNA"/>
</dbReference>
<dbReference type="Pfam" id="PF03168">
    <property type="entry name" value="LEA_2"/>
    <property type="match status" value="1"/>
</dbReference>
<evidence type="ECO:0000313" key="2">
    <source>
        <dbReference type="EMBL" id="MDN5217398.1"/>
    </source>
</evidence>
<dbReference type="Gene3D" id="2.60.40.1820">
    <property type="match status" value="1"/>
</dbReference>
<sequence length="159" mass="18080">MIKTNTVLKQPYLLGLFLLLILTGCDKYPEPQFDKISELKVHNVDKEFITLKGRALFQNPNKINYKVKKISVGVIYKEKNIATINNTAKTRVTAGQEFEIPFTVEVPTKAFRKNILADLVNILNGKNVDLKFNGILTVSKFGINKNVPIDYNKTIRLKL</sequence>
<evidence type="ECO:0000313" key="3">
    <source>
        <dbReference type="Proteomes" id="UP001172083"/>
    </source>
</evidence>
<keyword evidence="3" id="KW-1185">Reference proteome</keyword>
<evidence type="ECO:0000259" key="1">
    <source>
        <dbReference type="Pfam" id="PF03168"/>
    </source>
</evidence>
<dbReference type="SUPFAM" id="SSF117070">
    <property type="entry name" value="LEA14-like"/>
    <property type="match status" value="1"/>
</dbReference>
<dbReference type="PROSITE" id="PS51257">
    <property type="entry name" value="PROKAR_LIPOPROTEIN"/>
    <property type="match status" value="1"/>
</dbReference>